<keyword evidence="2" id="KW-0503">Monooxygenase</keyword>
<dbReference type="AlphaFoldDB" id="A0A511CYT1"/>
<evidence type="ECO:0000259" key="1">
    <source>
        <dbReference type="PROSITE" id="PS51725"/>
    </source>
</evidence>
<name>A0A511CYT1_9PSEU</name>
<proteinExistence type="predicted"/>
<evidence type="ECO:0000313" key="2">
    <source>
        <dbReference type="EMBL" id="GEL16404.1"/>
    </source>
</evidence>
<dbReference type="PANTHER" id="PTHR33336:SF3">
    <property type="entry name" value="ABM DOMAIN-CONTAINING PROTEIN"/>
    <property type="match status" value="1"/>
</dbReference>
<dbReference type="GO" id="GO:0004497">
    <property type="term" value="F:monooxygenase activity"/>
    <property type="evidence" value="ECO:0007669"/>
    <property type="project" value="UniProtKB-KW"/>
</dbReference>
<feature type="domain" description="ABM" evidence="1">
    <location>
        <begin position="2"/>
        <end position="90"/>
    </location>
</feature>
<dbReference type="InterPro" id="IPR011008">
    <property type="entry name" value="Dimeric_a/b-barrel"/>
</dbReference>
<dbReference type="InterPro" id="IPR050744">
    <property type="entry name" value="AI-2_Isomerase_LsrG"/>
</dbReference>
<dbReference type="STRING" id="1123024.GCA_000423625_00493"/>
<organism evidence="2 3">
    <name type="scientific">Pseudonocardia asaccharolytica DSM 44247 = NBRC 16224</name>
    <dbReference type="NCBI Taxonomy" id="1123024"/>
    <lineage>
        <taxon>Bacteria</taxon>
        <taxon>Bacillati</taxon>
        <taxon>Actinomycetota</taxon>
        <taxon>Actinomycetes</taxon>
        <taxon>Pseudonocardiales</taxon>
        <taxon>Pseudonocardiaceae</taxon>
        <taxon>Pseudonocardia</taxon>
    </lineage>
</organism>
<accession>A0A511CYT1</accession>
<comment type="caution">
    <text evidence="2">The sequence shown here is derived from an EMBL/GenBank/DDBJ whole genome shotgun (WGS) entry which is preliminary data.</text>
</comment>
<dbReference type="Pfam" id="PF03992">
    <property type="entry name" value="ABM"/>
    <property type="match status" value="1"/>
</dbReference>
<dbReference type="OrthoDB" id="8452260at2"/>
<dbReference type="Gene3D" id="3.30.70.100">
    <property type="match status" value="1"/>
</dbReference>
<dbReference type="Proteomes" id="UP000321328">
    <property type="component" value="Unassembled WGS sequence"/>
</dbReference>
<dbReference type="SUPFAM" id="SSF54909">
    <property type="entry name" value="Dimeric alpha+beta barrel"/>
    <property type="match status" value="1"/>
</dbReference>
<sequence length="110" mass="12609">MIFIVVKFTIRPEHTDEWLSRVDEFTRATRNEPGNLFFEWSKSVDNPNQFVLVEAFASSQAGEEHVKSDHFKTAMAWMPDVVAETPEIINVEVPGDGWSRMAEIQPTQRG</sequence>
<dbReference type="PANTHER" id="PTHR33336">
    <property type="entry name" value="QUINOL MONOOXYGENASE YGIN-RELATED"/>
    <property type="match status" value="1"/>
</dbReference>
<dbReference type="RefSeq" id="WP_028928713.1">
    <property type="nucleotide sequence ID" value="NZ_AUII01000002.1"/>
</dbReference>
<dbReference type="PROSITE" id="PS51725">
    <property type="entry name" value="ABM"/>
    <property type="match status" value="1"/>
</dbReference>
<dbReference type="EMBL" id="BJVI01000002">
    <property type="protein sequence ID" value="GEL16404.1"/>
    <property type="molecule type" value="Genomic_DNA"/>
</dbReference>
<protein>
    <submittedName>
        <fullName evidence="2">Antibiotic biosynthesis monooxygenase</fullName>
    </submittedName>
</protein>
<dbReference type="InterPro" id="IPR007138">
    <property type="entry name" value="ABM_dom"/>
</dbReference>
<reference evidence="2 3" key="1">
    <citation type="submission" date="2019-07" db="EMBL/GenBank/DDBJ databases">
        <title>Whole genome shotgun sequence of Pseudonocardia asaccharolytica NBRC 16224.</title>
        <authorList>
            <person name="Hosoyama A."/>
            <person name="Uohara A."/>
            <person name="Ohji S."/>
            <person name="Ichikawa N."/>
        </authorList>
    </citation>
    <scope>NUCLEOTIDE SEQUENCE [LARGE SCALE GENOMIC DNA]</scope>
    <source>
        <strain evidence="2 3">NBRC 16224</strain>
    </source>
</reference>
<keyword evidence="3" id="KW-1185">Reference proteome</keyword>
<keyword evidence="2" id="KW-0560">Oxidoreductase</keyword>
<gene>
    <name evidence="2" type="ORF">PA7_02410</name>
</gene>
<evidence type="ECO:0000313" key="3">
    <source>
        <dbReference type="Proteomes" id="UP000321328"/>
    </source>
</evidence>